<dbReference type="InterPro" id="IPR049163">
    <property type="entry name" value="Pif1-like_2B_dom"/>
</dbReference>
<dbReference type="GO" id="GO:0006310">
    <property type="term" value="P:DNA recombination"/>
    <property type="evidence" value="ECO:0007669"/>
    <property type="project" value="UniProtKB-KW"/>
</dbReference>
<dbReference type="EC" id="5.6.2.3" evidence="1"/>
<dbReference type="Pfam" id="PF21530">
    <property type="entry name" value="Pif1_2B_dom"/>
    <property type="match status" value="1"/>
</dbReference>
<accession>A0A0R0GUA0</accession>
<keyword evidence="1" id="KW-0378">Hydrolase</keyword>
<evidence type="ECO:0000313" key="5">
    <source>
        <dbReference type="EMBL" id="KRH17887.1"/>
    </source>
</evidence>
<dbReference type="InterPro" id="IPR027417">
    <property type="entry name" value="P-loop_NTPase"/>
</dbReference>
<dbReference type="GO" id="GO:0000723">
    <property type="term" value="P:telomere maintenance"/>
    <property type="evidence" value="ECO:0007669"/>
    <property type="project" value="InterPro"/>
</dbReference>
<gene>
    <name evidence="5" type="ORF">GLYMA_13G025100</name>
</gene>
<keyword evidence="1" id="KW-0547">Nucleotide-binding</keyword>
<keyword evidence="7" id="KW-1185">Reference proteome</keyword>
<dbReference type="CDD" id="cd18809">
    <property type="entry name" value="SF1_C_RecD"/>
    <property type="match status" value="1"/>
</dbReference>
<dbReference type="InterPro" id="IPR025476">
    <property type="entry name" value="Helitron_helicase-like"/>
</dbReference>
<protein>
    <recommendedName>
        <fullName evidence="1">ATP-dependent DNA helicase</fullName>
        <ecNumber evidence="1">5.6.2.3</ecNumber>
    </recommendedName>
</protein>
<dbReference type="GO" id="GO:0016787">
    <property type="term" value="F:hydrolase activity"/>
    <property type="evidence" value="ECO:0007669"/>
    <property type="project" value="UniProtKB-KW"/>
</dbReference>
<evidence type="ECO:0000313" key="7">
    <source>
        <dbReference type="Proteomes" id="UP000008827"/>
    </source>
</evidence>
<feature type="domain" description="Helitron helicase-like" evidence="3">
    <location>
        <begin position="254"/>
        <end position="406"/>
    </location>
</feature>
<dbReference type="Gramene" id="KRH17887">
    <property type="protein sequence ID" value="KRH17887"/>
    <property type="gene ID" value="GLYMA_13G025100"/>
</dbReference>
<evidence type="ECO:0000313" key="6">
    <source>
        <dbReference type="EnsemblPlants" id="KRH17887"/>
    </source>
</evidence>
<dbReference type="PANTHER" id="PTHR10492:SF78">
    <property type="entry name" value="ATP-DEPENDENT DNA HELICASE"/>
    <property type="match status" value="1"/>
</dbReference>
<dbReference type="OMA" id="NEMHESG"/>
<comment type="similarity">
    <text evidence="1">Belongs to the helicase family.</text>
</comment>
<keyword evidence="1" id="KW-0067">ATP-binding</keyword>
<dbReference type="PANTHER" id="PTHR10492">
    <property type="match status" value="1"/>
</dbReference>
<feature type="domain" description="DNA helicase Pif1-like DEAD-box helicase" evidence="2">
    <location>
        <begin position="843"/>
        <end position="1026"/>
    </location>
</feature>
<reference evidence="5 6" key="1">
    <citation type="journal article" date="2010" name="Nature">
        <title>Genome sequence of the palaeopolyploid soybean.</title>
        <authorList>
            <person name="Schmutz J."/>
            <person name="Cannon S.B."/>
            <person name="Schlueter J."/>
            <person name="Ma J."/>
            <person name="Mitros T."/>
            <person name="Nelson W."/>
            <person name="Hyten D.L."/>
            <person name="Song Q."/>
            <person name="Thelen J.J."/>
            <person name="Cheng J."/>
            <person name="Xu D."/>
            <person name="Hellsten U."/>
            <person name="May G.D."/>
            <person name="Yu Y."/>
            <person name="Sakurai T."/>
            <person name="Umezawa T."/>
            <person name="Bhattacharyya M.K."/>
            <person name="Sandhu D."/>
            <person name="Valliyodan B."/>
            <person name="Lindquist E."/>
            <person name="Peto M."/>
            <person name="Grant D."/>
            <person name="Shu S."/>
            <person name="Goodstein D."/>
            <person name="Barry K."/>
            <person name="Futrell-Griggs M."/>
            <person name="Abernathy B."/>
            <person name="Du J."/>
            <person name="Tian Z."/>
            <person name="Zhu L."/>
            <person name="Gill N."/>
            <person name="Joshi T."/>
            <person name="Libault M."/>
            <person name="Sethuraman A."/>
            <person name="Zhang X.-C."/>
            <person name="Shinozaki K."/>
            <person name="Nguyen H.T."/>
            <person name="Wing R.A."/>
            <person name="Cregan P."/>
            <person name="Specht J."/>
            <person name="Grimwood J."/>
            <person name="Rokhsar D."/>
            <person name="Stacey G."/>
            <person name="Shoemaker R.C."/>
            <person name="Jackson S.A."/>
        </authorList>
    </citation>
    <scope>NUCLEOTIDE SEQUENCE</scope>
    <source>
        <strain evidence="6">cv. Williams 82</strain>
        <tissue evidence="5">Callus</tissue>
    </source>
</reference>
<keyword evidence="1" id="KW-0347">Helicase</keyword>
<dbReference type="Pfam" id="PF14214">
    <property type="entry name" value="Helitron_like_N"/>
    <property type="match status" value="1"/>
</dbReference>
<sequence length="1313" mass="150925">MWYDERISKNKNYQNPRFSLCCGDGRVELPLLQNPPTYLQQLLFHDDTIDSKNYQHNLQAYNMMFAFTSAGIKLDKTINNSRGPPTIRIQGQPCHRIGSLLPMLGKKPKFAQLYIFDTENEVQNRINVMSQYSGIQNHIVSALSHMLDQHNSHAKSFRMARDRLAADQANNIKLQLIAARGKDGRVYNMPNVLEIAALIVGDFHPGSKRDIIVETQNGELQRIHELHPSYLPLQHPLLFPYGEDEYRADILHRCYTMVESERLSYIRNNQKKLRVDKYSSLQTSLDTGTAKGLTKGKRVILPSTFVGSPRYMDQLYFDGMAICNHVGFPNLFITLTCNPNWPEIRRLLSPLNLKPTDRLDIVSRIFRLKYEHMLSDLTKGQLLGKVVAYMHTIEFQKRGLPHNHMIHGPCRILQPNSPCMKEGKCSRFYPKQFQPQTLLDSNGYPIYRRRNNGHSISKNGVIIDNRYVVPYNPKLLKKYRAHINIEWCNQSTSIKYLFKYINKGYDRVTAVMLSDSDNAAQNVNIHNDELKEYLDCRYISPCEAAWRIFAFPIHGRKPAVERLYFHLPDQHNIIYEDHDDIDDVLSKPTILDSKFLAWMNTNKDFDEARNLTYSQFVSKFVYNKRNRSWQPRKKGYTIGRLIWVPPTTGELFYLRMMLGNCKGPTSFEDIRTVANIQYPTYREACFAMGFLQDDTEYVEAIKEAKDWGTTNYLRKLFVLILLTGAMSKPEEVWNQCWHWLADDIAYQYTKSTTNLEIKINDDTLRNLTMIEIEQLLHINQRSLKDYPTMPYPQDINLTSYLQNNLVLSKLDYNHDETRSEFEHLFGIHDRQYTYSYIINSINDTLASSLRAENQIVIIVASSGIASLLLLGGRTAHSRFKIPVPIFEDSTCNIHQGIELAELLNQTSLIIWDEAPMAHKFCFEALDQSLRDIITDKSKSNQIFGGKVIVFGGDFRQILPVIPRGTRSDIVNVAINSSYLWDSCEILTLTKNMRLHINLESVDEQETVTFAKWILDIGDGIIDDENDGYATIQIPAHLLITQYDDPMSAIVKSTFPDLDQHHNNPKFFKSKAILASTNEMVEQINDYVLSFIPGNYIITYLIVTCLDKNVTTEIEILQIIADHMEYLSSDSIDKSETSENSYFQSITTEFLNSLKTSGLPTHSIKLKIGSPIMLLRNLDQNQGLCNGTRLVVTKMAKHVIAAEIISGKNIGLAVYIPRMSMSPSQSPWPFKLLRRQFPIMLSYAMTINKSQGQSLSMVGLYLPKPVFTHGQLYVAMSRVNSAKGLKILIHDDEQKSMNSTTNVVYKEVFRNIKT</sequence>
<dbReference type="InterPro" id="IPR010285">
    <property type="entry name" value="DNA_helicase_pif1-like_DEAD"/>
</dbReference>
<evidence type="ECO:0000259" key="3">
    <source>
        <dbReference type="Pfam" id="PF14214"/>
    </source>
</evidence>
<dbReference type="GO" id="GO:0043139">
    <property type="term" value="F:5'-3' DNA helicase activity"/>
    <property type="evidence" value="ECO:0007669"/>
    <property type="project" value="UniProtKB-EC"/>
</dbReference>
<reference evidence="6" key="2">
    <citation type="submission" date="2018-02" db="UniProtKB">
        <authorList>
            <consortium name="EnsemblPlants"/>
        </authorList>
    </citation>
    <scope>IDENTIFICATION</scope>
    <source>
        <strain evidence="6">Williams 82</strain>
    </source>
</reference>
<evidence type="ECO:0000256" key="1">
    <source>
        <dbReference type="RuleBase" id="RU363044"/>
    </source>
</evidence>
<comment type="cofactor">
    <cofactor evidence="1">
        <name>Mg(2+)</name>
        <dbReference type="ChEBI" id="CHEBI:18420"/>
    </cofactor>
</comment>
<keyword evidence="1" id="KW-0227">DNA damage</keyword>
<evidence type="ECO:0000259" key="4">
    <source>
        <dbReference type="Pfam" id="PF21530"/>
    </source>
</evidence>
<keyword evidence="1" id="KW-0233">DNA recombination</keyword>
<evidence type="ECO:0000259" key="2">
    <source>
        <dbReference type="Pfam" id="PF05970"/>
    </source>
</evidence>
<dbReference type="AlphaFoldDB" id="A0A0R0GUA0"/>
<dbReference type="Proteomes" id="UP000008827">
    <property type="component" value="Chromosome 13"/>
</dbReference>
<dbReference type="GO" id="GO:0006281">
    <property type="term" value="P:DNA repair"/>
    <property type="evidence" value="ECO:0007669"/>
    <property type="project" value="UniProtKB-KW"/>
</dbReference>
<proteinExistence type="inferred from homology"/>
<comment type="catalytic activity">
    <reaction evidence="1">
        <text>ATP + H2O = ADP + phosphate + H(+)</text>
        <dbReference type="Rhea" id="RHEA:13065"/>
        <dbReference type="ChEBI" id="CHEBI:15377"/>
        <dbReference type="ChEBI" id="CHEBI:15378"/>
        <dbReference type="ChEBI" id="CHEBI:30616"/>
        <dbReference type="ChEBI" id="CHEBI:43474"/>
        <dbReference type="ChEBI" id="CHEBI:456216"/>
        <dbReference type="EC" id="5.6.2.3"/>
    </reaction>
</comment>
<dbReference type="EMBL" id="CM000846">
    <property type="protein sequence ID" value="KRH17887.1"/>
    <property type="molecule type" value="Genomic_DNA"/>
</dbReference>
<dbReference type="EnsemblPlants" id="KRH17887">
    <property type="protein sequence ID" value="KRH17887"/>
    <property type="gene ID" value="GLYMA_13G025100"/>
</dbReference>
<dbReference type="Gene3D" id="3.40.50.300">
    <property type="entry name" value="P-loop containing nucleotide triphosphate hydrolases"/>
    <property type="match status" value="1"/>
</dbReference>
<name>A0A0R0GUA0_SOYBN</name>
<feature type="domain" description="DNA helicase Pif1-like 2B" evidence="4">
    <location>
        <begin position="1148"/>
        <end position="1193"/>
    </location>
</feature>
<reference evidence="5" key="3">
    <citation type="submission" date="2018-07" db="EMBL/GenBank/DDBJ databases">
        <title>WGS assembly of Glycine max.</title>
        <authorList>
            <person name="Schmutz J."/>
            <person name="Cannon S."/>
            <person name="Schlueter J."/>
            <person name="Ma J."/>
            <person name="Mitros T."/>
            <person name="Nelson W."/>
            <person name="Hyten D."/>
            <person name="Song Q."/>
            <person name="Thelen J."/>
            <person name="Cheng J."/>
            <person name="Xu D."/>
            <person name="Hellsten U."/>
            <person name="May G."/>
            <person name="Yu Y."/>
            <person name="Sakurai T."/>
            <person name="Umezawa T."/>
            <person name="Bhattacharyya M."/>
            <person name="Sandhu D."/>
            <person name="Valliyodan B."/>
            <person name="Lindquist E."/>
            <person name="Peto M."/>
            <person name="Grant D."/>
            <person name="Shu S."/>
            <person name="Goodstein D."/>
            <person name="Barry K."/>
            <person name="Futrell-Griggs M."/>
            <person name="Abernathy B."/>
            <person name="Du J."/>
            <person name="Tian Z."/>
            <person name="Zhu L."/>
            <person name="Gill N."/>
            <person name="Joshi T."/>
            <person name="Libault M."/>
            <person name="Sethuraman A."/>
            <person name="Zhang X."/>
            <person name="Shinozaki K."/>
            <person name="Nguyen H."/>
            <person name="Wing R."/>
            <person name="Cregan P."/>
            <person name="Specht J."/>
            <person name="Grimwood J."/>
            <person name="Rokhsar D."/>
            <person name="Stacey G."/>
            <person name="Shoemaker R."/>
            <person name="Jackson S."/>
        </authorList>
    </citation>
    <scope>NUCLEOTIDE SEQUENCE</scope>
    <source>
        <tissue evidence="5">Callus</tissue>
    </source>
</reference>
<dbReference type="SUPFAM" id="SSF52540">
    <property type="entry name" value="P-loop containing nucleoside triphosphate hydrolases"/>
    <property type="match status" value="2"/>
</dbReference>
<dbReference type="InParanoid" id="A0A0R0GUA0"/>
<dbReference type="GO" id="GO:0005524">
    <property type="term" value="F:ATP binding"/>
    <property type="evidence" value="ECO:0007669"/>
    <property type="project" value="UniProtKB-KW"/>
</dbReference>
<keyword evidence="1" id="KW-0234">DNA repair</keyword>
<dbReference type="Pfam" id="PF05970">
    <property type="entry name" value="PIF1"/>
    <property type="match status" value="1"/>
</dbReference>
<organism evidence="5">
    <name type="scientific">Glycine max</name>
    <name type="common">Soybean</name>
    <name type="synonym">Glycine hispida</name>
    <dbReference type="NCBI Taxonomy" id="3847"/>
    <lineage>
        <taxon>Eukaryota</taxon>
        <taxon>Viridiplantae</taxon>
        <taxon>Streptophyta</taxon>
        <taxon>Embryophyta</taxon>
        <taxon>Tracheophyta</taxon>
        <taxon>Spermatophyta</taxon>
        <taxon>Magnoliopsida</taxon>
        <taxon>eudicotyledons</taxon>
        <taxon>Gunneridae</taxon>
        <taxon>Pentapetalae</taxon>
        <taxon>rosids</taxon>
        <taxon>fabids</taxon>
        <taxon>Fabales</taxon>
        <taxon>Fabaceae</taxon>
        <taxon>Papilionoideae</taxon>
        <taxon>50 kb inversion clade</taxon>
        <taxon>NPAAA clade</taxon>
        <taxon>indigoferoid/millettioid clade</taxon>
        <taxon>Phaseoleae</taxon>
        <taxon>Glycine</taxon>
        <taxon>Glycine subgen. Soja</taxon>
    </lineage>
</organism>